<evidence type="ECO:0008006" key="8">
    <source>
        <dbReference type="Google" id="ProtNLM"/>
    </source>
</evidence>
<comment type="subcellular location">
    <subcellularLocation>
        <location evidence="1">Membrane</location>
        <topology evidence="1">Multi-pass membrane protein</topology>
    </subcellularLocation>
</comment>
<feature type="transmembrane region" description="Helical" evidence="5">
    <location>
        <begin position="315"/>
        <end position="334"/>
    </location>
</feature>
<dbReference type="AlphaFoldDB" id="A0A9P1IZ38"/>
<feature type="transmembrane region" description="Helical" evidence="5">
    <location>
        <begin position="346"/>
        <end position="364"/>
    </location>
</feature>
<proteinExistence type="predicted"/>
<keyword evidence="7" id="KW-1185">Reference proteome</keyword>
<dbReference type="InterPro" id="IPR011701">
    <property type="entry name" value="MFS"/>
</dbReference>
<dbReference type="PANTHER" id="PTHR10924:SF8">
    <property type="entry name" value="MFS DOMAIN-CONTAINING PROTEIN-RELATED"/>
    <property type="match status" value="1"/>
</dbReference>
<evidence type="ECO:0000256" key="5">
    <source>
        <dbReference type="SAM" id="Phobius"/>
    </source>
</evidence>
<keyword evidence="3 5" id="KW-1133">Transmembrane helix</keyword>
<dbReference type="PANTHER" id="PTHR10924">
    <property type="entry name" value="MAJOR FACILITATOR SUPERFAMILY PROTEIN-RELATED"/>
    <property type="match status" value="1"/>
</dbReference>
<accession>A0A9P1IZ38</accession>
<dbReference type="EMBL" id="CANHGI010000005">
    <property type="protein sequence ID" value="CAI5453346.1"/>
    <property type="molecule type" value="Genomic_DNA"/>
</dbReference>
<dbReference type="InterPro" id="IPR036259">
    <property type="entry name" value="MFS_trans_sf"/>
</dbReference>
<feature type="transmembrane region" description="Helical" evidence="5">
    <location>
        <begin position="194"/>
        <end position="217"/>
    </location>
</feature>
<dbReference type="GO" id="GO:0022857">
    <property type="term" value="F:transmembrane transporter activity"/>
    <property type="evidence" value="ECO:0007669"/>
    <property type="project" value="InterPro"/>
</dbReference>
<evidence type="ECO:0000256" key="2">
    <source>
        <dbReference type="ARBA" id="ARBA00022692"/>
    </source>
</evidence>
<feature type="transmembrane region" description="Helical" evidence="5">
    <location>
        <begin position="285"/>
        <end position="303"/>
    </location>
</feature>
<dbReference type="Proteomes" id="UP001152747">
    <property type="component" value="Unassembled WGS sequence"/>
</dbReference>
<protein>
    <recommendedName>
        <fullName evidence="8">Major facilitator superfamily (MFS) profile domain-containing protein</fullName>
    </recommendedName>
</protein>
<feature type="transmembrane region" description="Helical" evidence="5">
    <location>
        <begin position="123"/>
        <end position="142"/>
    </location>
</feature>
<feature type="transmembrane region" description="Helical" evidence="5">
    <location>
        <begin position="408"/>
        <end position="430"/>
    </location>
</feature>
<sequence>MALKIAPSFSNEQEEFKIYPERWWILATCMTLTMGNIMQWMSYSALIQETNQYFCGEMQCSASFLSNQIYQLVAALFCVVGMWAATKLGVLYTLRICAMLNFLGAAIRLISSIPWIENFGIRVAIMLFGTTVAACSQMYFVITTKLAESWFHSENRASANVACMNSVPLGAVLGSFIPSLIIPTDLGTTISNTWIFFELNSIILLITLVPLVIAFGFCKNSNPPTPPSRSSRHSSGPEVLTQIKICLKNPQFLVQILIYCINFAPVMGIIFVSEHLTILKYDLKGFPVAISTLAGILAAYLVGVLVDRTRWFKEVVMVNCVVQAVVLAGLRWFLEKEHENRTDSIIVCLLCGIVMSTSSIHIPIGCELGVETTYPVHESISTGILNAIGQLWLFIFFFILYDLEYAGWLTSINFWLTTSILNSFLALIFLRPTYNRMKVENQK</sequence>
<organism evidence="6 7">
    <name type="scientific">Caenorhabditis angaria</name>
    <dbReference type="NCBI Taxonomy" id="860376"/>
    <lineage>
        <taxon>Eukaryota</taxon>
        <taxon>Metazoa</taxon>
        <taxon>Ecdysozoa</taxon>
        <taxon>Nematoda</taxon>
        <taxon>Chromadorea</taxon>
        <taxon>Rhabditida</taxon>
        <taxon>Rhabditina</taxon>
        <taxon>Rhabditomorpha</taxon>
        <taxon>Rhabditoidea</taxon>
        <taxon>Rhabditidae</taxon>
        <taxon>Peloderinae</taxon>
        <taxon>Caenorhabditis</taxon>
    </lineage>
</organism>
<keyword evidence="4 5" id="KW-0472">Membrane</keyword>
<reference evidence="6" key="1">
    <citation type="submission" date="2022-11" db="EMBL/GenBank/DDBJ databases">
        <authorList>
            <person name="Kikuchi T."/>
        </authorList>
    </citation>
    <scope>NUCLEOTIDE SEQUENCE</scope>
    <source>
        <strain evidence="6">PS1010</strain>
    </source>
</reference>
<dbReference type="InterPro" id="IPR049680">
    <property type="entry name" value="FLVCR1-2_SLC49-like"/>
</dbReference>
<evidence type="ECO:0000256" key="1">
    <source>
        <dbReference type="ARBA" id="ARBA00004141"/>
    </source>
</evidence>
<evidence type="ECO:0000256" key="4">
    <source>
        <dbReference type="ARBA" id="ARBA00023136"/>
    </source>
</evidence>
<evidence type="ECO:0000256" key="3">
    <source>
        <dbReference type="ARBA" id="ARBA00022989"/>
    </source>
</evidence>
<feature type="transmembrane region" description="Helical" evidence="5">
    <location>
        <begin position="162"/>
        <end position="182"/>
    </location>
</feature>
<feature type="transmembrane region" description="Helical" evidence="5">
    <location>
        <begin position="92"/>
        <end position="111"/>
    </location>
</feature>
<dbReference type="OrthoDB" id="422206at2759"/>
<evidence type="ECO:0000313" key="7">
    <source>
        <dbReference type="Proteomes" id="UP001152747"/>
    </source>
</evidence>
<feature type="transmembrane region" description="Helical" evidence="5">
    <location>
        <begin position="23"/>
        <end position="47"/>
    </location>
</feature>
<name>A0A9P1IZ38_9PELO</name>
<keyword evidence="2 5" id="KW-0812">Transmembrane</keyword>
<dbReference type="GO" id="GO:0016020">
    <property type="term" value="C:membrane"/>
    <property type="evidence" value="ECO:0007669"/>
    <property type="project" value="UniProtKB-SubCell"/>
</dbReference>
<dbReference type="Gene3D" id="1.20.1250.20">
    <property type="entry name" value="MFS general substrate transporter like domains"/>
    <property type="match status" value="1"/>
</dbReference>
<gene>
    <name evidence="6" type="ORF">CAMP_LOCUS15983</name>
</gene>
<evidence type="ECO:0000313" key="6">
    <source>
        <dbReference type="EMBL" id="CAI5453346.1"/>
    </source>
</evidence>
<dbReference type="SUPFAM" id="SSF103473">
    <property type="entry name" value="MFS general substrate transporter"/>
    <property type="match status" value="1"/>
</dbReference>
<feature type="transmembrane region" description="Helical" evidence="5">
    <location>
        <begin position="68"/>
        <end position="86"/>
    </location>
</feature>
<feature type="transmembrane region" description="Helical" evidence="5">
    <location>
        <begin position="252"/>
        <end position="273"/>
    </location>
</feature>
<comment type="caution">
    <text evidence="6">The sequence shown here is derived from an EMBL/GenBank/DDBJ whole genome shotgun (WGS) entry which is preliminary data.</text>
</comment>
<dbReference type="Pfam" id="PF07690">
    <property type="entry name" value="MFS_1"/>
    <property type="match status" value="1"/>
</dbReference>
<feature type="transmembrane region" description="Helical" evidence="5">
    <location>
        <begin position="384"/>
        <end position="401"/>
    </location>
</feature>